<keyword evidence="8" id="KW-0732">Signal</keyword>
<keyword evidence="5" id="KW-0106">Calcium</keyword>
<evidence type="ECO:0000313" key="11">
    <source>
        <dbReference type="Proteomes" id="UP000001625"/>
    </source>
</evidence>
<dbReference type="RefSeq" id="WP_013030213.1">
    <property type="nucleotide sequence ID" value="NC_013959.1"/>
</dbReference>
<feature type="region of interest" description="Disordered" evidence="7">
    <location>
        <begin position="1576"/>
        <end position="1618"/>
    </location>
</feature>
<reference evidence="10 11" key="1">
    <citation type="submission" date="2010-03" db="EMBL/GenBank/DDBJ databases">
        <title>Complete sequence of Sideroxydans lithotrophicus ES-1.</title>
        <authorList>
            <consortium name="US DOE Joint Genome Institute"/>
            <person name="Lucas S."/>
            <person name="Copeland A."/>
            <person name="Lapidus A."/>
            <person name="Cheng J.-F."/>
            <person name="Bruce D."/>
            <person name="Goodwin L."/>
            <person name="Pitluck S."/>
            <person name="Munk A.C."/>
            <person name="Detter J.C."/>
            <person name="Han C."/>
            <person name="Tapia R."/>
            <person name="Larimer F."/>
            <person name="Land M."/>
            <person name="Hauser L."/>
            <person name="Kyrpides N."/>
            <person name="Ivanova N."/>
            <person name="Emerson D."/>
            <person name="Woyke T."/>
        </authorList>
    </citation>
    <scope>NUCLEOTIDE SEQUENCE [LARGE SCALE GENOMIC DNA]</scope>
    <source>
        <strain evidence="10 11">ES-1</strain>
    </source>
</reference>
<evidence type="ECO:0000256" key="4">
    <source>
        <dbReference type="ARBA" id="ARBA00022723"/>
    </source>
</evidence>
<dbReference type="OrthoDB" id="7156875at2"/>
<evidence type="ECO:0000256" key="1">
    <source>
        <dbReference type="ARBA" id="ARBA00004561"/>
    </source>
</evidence>
<evidence type="ECO:0000259" key="9">
    <source>
        <dbReference type="Pfam" id="PF05567"/>
    </source>
</evidence>
<dbReference type="Proteomes" id="UP000001625">
    <property type="component" value="Chromosome"/>
</dbReference>
<keyword evidence="11" id="KW-1185">Reference proteome</keyword>
<dbReference type="STRING" id="580332.Slit_2087"/>
<dbReference type="GO" id="GO:0009289">
    <property type="term" value="C:pilus"/>
    <property type="evidence" value="ECO:0007669"/>
    <property type="project" value="UniProtKB-SubCell"/>
</dbReference>
<proteinExistence type="inferred from homology"/>
<dbReference type="EMBL" id="CP001965">
    <property type="protein sequence ID" value="ADE12315.1"/>
    <property type="molecule type" value="Genomic_DNA"/>
</dbReference>
<evidence type="ECO:0000256" key="6">
    <source>
        <dbReference type="ARBA" id="ARBA00023263"/>
    </source>
</evidence>
<dbReference type="InterPro" id="IPR008707">
    <property type="entry name" value="B-propeller_PilY1"/>
</dbReference>
<dbReference type="HOGENOM" id="CLU_001890_1_1_4"/>
<evidence type="ECO:0000256" key="2">
    <source>
        <dbReference type="ARBA" id="ARBA00008387"/>
    </source>
</evidence>
<sequence>MKTFTRSIRFAGTALLFGTMLNAYSATTDLATAPLITSPTSSVLPNIFLMMDDSGSMAWDYMPDNAGNFNAGTYGAASPQCNGMFYDHTITYTSPVDSTGASYANSSFTSAWNDGYNTTGGSTDLSTSFRDPGGDPVQPAFYYKYTGTQTTEKLKDYYNSSSQFYLECNSKVTTATITFSGTSSTTVTSVTVNGTTIAVNSTTSSSSTMASNVASAINASGTGYTATSSSSKVTIAGISPADVGTTPSVSVSTGTMSSTTTAFSTTTGSGVFTKVLVTSTSGPGATDERTNFANWWSYYHTRILMMKTATGQAFSSLGTTFRVGFATINNNTGSDLLALNTFDATQKAAWYAKLYATRANNSTPLRQALADVGRMYAHKLPSTNSNNALTSSVPDPVQFSCQQNFTILTTDGFWNGPTPTDLSGNAIGNQDYFEPRPMYDGANYSTTTVTPYTTVQTRQTVTTGQTTTYTFTYTVTSIGSACTTPSITVSHTVSSLTDNGKTIAVGIASTNPNTSRCHQLAANAWICRSSSNPFSGSSVTDSTGTTWSLVNSFSGNTGCVSDRTAFGSGYSSSVGACQSKAGVGGSTVTTIPHSIVETATGYTATSVDQYTADQQTTQTTINGVVGPTSALTPSTLTYNFTGNLSYTSTVPTFTVGPDNAGTPNSVCTATASLPVPDPTSWATTTPTGWGTWDTPPYTTSITGGTATTTIVSTVGPTAGTPVVSSSNSGGTFNTLADVAEYYYITDLRTTALGNNLSGAPGAVNGTDISANNVPSSGLDAAAHQHMTTFTLGLGARGNMVFDPSYESETAANGGGDFWDVRSGNTANGSTVCPWQASGSCNWPVPASNSINNIDDLWHAAVDGRGTYFSAANPSDLATALSRALAGVSARTGSAAAATTSNAFVTQGDNFLFRSTFVSQQWTGELIRQQLDVTTGAVLPAIDWSAQALLDANAARNIYFFDASATNKLSSFTLANLTTAGLNSNFILPHIASLSQLCAVGATCLASWTPSTFYTAGDVYRNGTTWYQVNTAYTSGATFGALDTTNSTVTSGIEGLNLVAFLKGDRTYEGASTDTLTGKYYRQRNHVMGDIVSSESNYVKAALSPFYGDPGYKTGTSNFVTAMADRQAMVYVGGNDGMLHAFYAATDMMSSTTGHVVSTGGINVNGGDEAWAFIPTAVIPNLYKLADKNYPLQHQYYVDGSPVTADICISNCTSNTAAVWKTILVGGLNGGGTSYYALDITNPAHPIALWQFTDANMGYTYGNPKVVKLKTGEWVVLFTSGYNNTAGDGQGYLYVVDAYTGTLVTSVNGTGIIGTGVGSVATPSGLGKLDAPLVSPGVDATATAVYAGDMLGNLWRFDINGDLGAAGYDAQLLATLQGPSPAGNIQPITTKPLLSLVNNTVVIFVGTGRYLGSTDLSDTSQQSFYAIKDTYPAGTTPSVAIFGNPRTQGTFVQQTQTSTTCPVGTAATICTSGQSVVVTSNNAVSFSSNGGWYFDFPLAGERVNVDPAIIDQTLVINSNVPNASSCSVGGDSFQYQLNYLTGGSVSSSPTGVIATKLGNELTTRPVVATLLDGTNKAYSQGSGGGTPNESSVWSNKGNNNNTTATGVPTRKSWRELIQQ</sequence>
<feature type="signal peptide" evidence="8">
    <location>
        <begin position="1"/>
        <end position="25"/>
    </location>
</feature>
<dbReference type="Pfam" id="PF05567">
    <property type="entry name" value="T4P_PilY1"/>
    <property type="match status" value="1"/>
</dbReference>
<feature type="chain" id="PRO_5003070507" evidence="8">
    <location>
        <begin position="26"/>
        <end position="1618"/>
    </location>
</feature>
<comment type="subcellular location">
    <subcellularLocation>
        <location evidence="1">Fimbrium</location>
    </subcellularLocation>
</comment>
<protein>
    <submittedName>
        <fullName evidence="10">Neisseria PilC domain protein</fullName>
    </submittedName>
</protein>
<feature type="domain" description="PilY1 beta-propeller" evidence="9">
    <location>
        <begin position="1087"/>
        <end position="1454"/>
    </location>
</feature>
<keyword evidence="4" id="KW-0479">Metal-binding</keyword>
<dbReference type="InterPro" id="IPR011047">
    <property type="entry name" value="Quinoprotein_ADH-like_sf"/>
</dbReference>
<dbReference type="SUPFAM" id="SSF50998">
    <property type="entry name" value="Quinoprotein alcohol dehydrogenase-like"/>
    <property type="match status" value="1"/>
</dbReference>
<evidence type="ECO:0000256" key="5">
    <source>
        <dbReference type="ARBA" id="ARBA00022837"/>
    </source>
</evidence>
<dbReference type="GO" id="GO:0046872">
    <property type="term" value="F:metal ion binding"/>
    <property type="evidence" value="ECO:0007669"/>
    <property type="project" value="UniProtKB-KW"/>
</dbReference>
<name>D5CU03_SIDLE</name>
<evidence type="ECO:0000313" key="10">
    <source>
        <dbReference type="EMBL" id="ADE12315.1"/>
    </source>
</evidence>
<accession>D5CU03</accession>
<keyword evidence="3" id="KW-1029">Fimbrium biogenesis</keyword>
<gene>
    <name evidence="10" type="ordered locus">Slit_2087</name>
</gene>
<comment type="similarity">
    <text evidence="2">Belongs to the PilY1 family.</text>
</comment>
<keyword evidence="6" id="KW-0281">Fimbrium</keyword>
<evidence type="ECO:0000256" key="7">
    <source>
        <dbReference type="SAM" id="MobiDB-lite"/>
    </source>
</evidence>
<dbReference type="eggNOG" id="COG3419">
    <property type="taxonomic scope" value="Bacteria"/>
</dbReference>
<evidence type="ECO:0000256" key="8">
    <source>
        <dbReference type="SAM" id="SignalP"/>
    </source>
</evidence>
<dbReference type="KEGG" id="slt:Slit_2087"/>
<organism evidence="10 11">
    <name type="scientific">Sideroxydans lithotrophicus (strain ES-1)</name>
    <dbReference type="NCBI Taxonomy" id="580332"/>
    <lineage>
        <taxon>Bacteria</taxon>
        <taxon>Pseudomonadati</taxon>
        <taxon>Pseudomonadota</taxon>
        <taxon>Betaproteobacteria</taxon>
        <taxon>Nitrosomonadales</taxon>
        <taxon>Gallionellaceae</taxon>
        <taxon>Sideroxydans</taxon>
    </lineage>
</organism>
<evidence type="ECO:0000256" key="3">
    <source>
        <dbReference type="ARBA" id="ARBA00022558"/>
    </source>
</evidence>
<feature type="compositionally biased region" description="Polar residues" evidence="7">
    <location>
        <begin position="1586"/>
        <end position="1596"/>
    </location>
</feature>